<dbReference type="InterPro" id="IPR016181">
    <property type="entry name" value="Acyl_CoA_acyltransferase"/>
</dbReference>
<evidence type="ECO:0000259" key="1">
    <source>
        <dbReference type="PROSITE" id="PS51186"/>
    </source>
</evidence>
<feature type="domain" description="N-acetyltransferase" evidence="1">
    <location>
        <begin position="5"/>
        <end position="177"/>
    </location>
</feature>
<evidence type="ECO:0000313" key="3">
    <source>
        <dbReference type="Proteomes" id="UP001218629"/>
    </source>
</evidence>
<dbReference type="Proteomes" id="UP001218629">
    <property type="component" value="Chromosome"/>
</dbReference>
<dbReference type="PROSITE" id="PS51186">
    <property type="entry name" value="GNAT"/>
    <property type="match status" value="1"/>
</dbReference>
<dbReference type="RefSeq" id="WP_039628753.1">
    <property type="nucleotide sequence ID" value="NZ_CP095749.1"/>
</dbReference>
<keyword evidence="3" id="KW-1185">Reference proteome</keyword>
<organism evidence="2 3">
    <name type="scientific">Streptomyces yunnanensis</name>
    <dbReference type="NCBI Taxonomy" id="156453"/>
    <lineage>
        <taxon>Bacteria</taxon>
        <taxon>Bacillati</taxon>
        <taxon>Actinomycetota</taxon>
        <taxon>Actinomycetes</taxon>
        <taxon>Kitasatosporales</taxon>
        <taxon>Streptomycetaceae</taxon>
        <taxon>Streptomyces</taxon>
    </lineage>
</organism>
<proteinExistence type="predicted"/>
<gene>
    <name evidence="2" type="ORF">MOV08_01155</name>
</gene>
<evidence type="ECO:0000313" key="2">
    <source>
        <dbReference type="EMBL" id="WEB38052.1"/>
    </source>
</evidence>
<dbReference type="Gene3D" id="3.40.630.30">
    <property type="match status" value="1"/>
</dbReference>
<dbReference type="InterPro" id="IPR000182">
    <property type="entry name" value="GNAT_dom"/>
</dbReference>
<name>A0ABY8A3B8_9ACTN</name>
<accession>A0ABY8A3B8</accession>
<dbReference type="SUPFAM" id="SSF55729">
    <property type="entry name" value="Acyl-CoA N-acyltransferases (Nat)"/>
    <property type="match status" value="1"/>
</dbReference>
<sequence>MPDHLTLRPARAAEADAIATMWGEAAAWLRSRGIDQWQYPANRGTIVRDIERGNAHVVLGGAAYLGTITTDECADPEFWLPADAPNEALYVHRLIARPLAQGVSLGSAMLNWASRQAARAGKRWLRVDVWKTNADLGRYYEAQAFLKVRTVDLPHRRSGALYQRRAGAIAGDGPVLL</sequence>
<protein>
    <submittedName>
        <fullName evidence="2">N-acetyltransferase</fullName>
    </submittedName>
</protein>
<reference evidence="2 3" key="1">
    <citation type="submission" date="2022-03" db="EMBL/GenBank/DDBJ databases">
        <title>Streptomyces yunnanensis P86,complete genome.</title>
        <authorList>
            <person name="Chen S."/>
            <person name="Zhang Q."/>
        </authorList>
    </citation>
    <scope>NUCLEOTIDE SEQUENCE [LARGE SCALE GENOMIC DNA]</scope>
    <source>
        <strain evidence="2 3">P86</strain>
    </source>
</reference>
<dbReference type="EMBL" id="CP095749">
    <property type="protein sequence ID" value="WEB38052.1"/>
    <property type="molecule type" value="Genomic_DNA"/>
</dbReference>